<dbReference type="FunFam" id="3.90.80.10:FF:000004">
    <property type="entry name" value="Inorganic pyrophosphatase"/>
    <property type="match status" value="1"/>
</dbReference>
<dbReference type="HOGENOM" id="CLU_040684_0_1_1"/>
<evidence type="ECO:0000256" key="1">
    <source>
        <dbReference type="ARBA" id="ARBA00001946"/>
    </source>
</evidence>
<protein>
    <recommendedName>
        <fullName evidence="10">Inorganic pyrophosphatase</fullName>
        <ecNumber evidence="4">3.6.1.1</ecNumber>
    </recommendedName>
    <alternativeName>
        <fullName evidence="9">Pyrophosphate phospho-hydrolase</fullName>
    </alternativeName>
</protein>
<evidence type="ECO:0000256" key="4">
    <source>
        <dbReference type="ARBA" id="ARBA00012146"/>
    </source>
</evidence>
<comment type="cofactor">
    <cofactor evidence="1">
        <name>Mg(2+)</name>
        <dbReference type="ChEBI" id="CHEBI:18420"/>
    </cofactor>
</comment>
<keyword evidence="5" id="KW-0963">Cytoplasm</keyword>
<comment type="catalytic activity">
    <reaction evidence="11">
        <text>diphosphate + H2O = 2 phosphate + H(+)</text>
        <dbReference type="Rhea" id="RHEA:24576"/>
        <dbReference type="ChEBI" id="CHEBI:15377"/>
        <dbReference type="ChEBI" id="CHEBI:15378"/>
        <dbReference type="ChEBI" id="CHEBI:33019"/>
        <dbReference type="ChEBI" id="CHEBI:43474"/>
        <dbReference type="EC" id="3.6.1.1"/>
    </reaction>
</comment>
<dbReference type="SUPFAM" id="SSF50324">
    <property type="entry name" value="Inorganic pyrophosphatase"/>
    <property type="match status" value="1"/>
</dbReference>
<dbReference type="GO" id="GO:0000287">
    <property type="term" value="F:magnesium ion binding"/>
    <property type="evidence" value="ECO:0007669"/>
    <property type="project" value="InterPro"/>
</dbReference>
<dbReference type="PROSITE" id="PS00387">
    <property type="entry name" value="PPASE"/>
    <property type="match status" value="1"/>
</dbReference>
<dbReference type="RefSeq" id="XP_013312399.1">
    <property type="nucleotide sequence ID" value="XM_013456945.1"/>
</dbReference>
<dbReference type="PANTHER" id="PTHR10286">
    <property type="entry name" value="INORGANIC PYROPHOSPHATASE"/>
    <property type="match status" value="1"/>
</dbReference>
<dbReference type="EC" id="3.6.1.1" evidence="4"/>
<evidence type="ECO:0000256" key="6">
    <source>
        <dbReference type="ARBA" id="ARBA00022723"/>
    </source>
</evidence>
<dbReference type="GO" id="GO:0005737">
    <property type="term" value="C:cytoplasm"/>
    <property type="evidence" value="ECO:0007669"/>
    <property type="project" value="UniProtKB-SubCell"/>
</dbReference>
<dbReference type="STRING" id="348802.A0A0D2EAW3"/>
<comment type="similarity">
    <text evidence="3">Belongs to the PPase family.</text>
</comment>
<evidence type="ECO:0000256" key="7">
    <source>
        <dbReference type="ARBA" id="ARBA00022801"/>
    </source>
</evidence>
<evidence type="ECO:0000256" key="10">
    <source>
        <dbReference type="ARBA" id="ARBA00040300"/>
    </source>
</evidence>
<evidence type="ECO:0000313" key="13">
    <source>
        <dbReference type="Proteomes" id="UP000054342"/>
    </source>
</evidence>
<evidence type="ECO:0000256" key="2">
    <source>
        <dbReference type="ARBA" id="ARBA00004496"/>
    </source>
</evidence>
<evidence type="ECO:0000256" key="5">
    <source>
        <dbReference type="ARBA" id="ARBA00022490"/>
    </source>
</evidence>
<dbReference type="Gene3D" id="3.90.80.10">
    <property type="entry name" value="Inorganic pyrophosphatase"/>
    <property type="match status" value="1"/>
</dbReference>
<name>A0A0D2EAW3_9EURO</name>
<keyword evidence="8" id="KW-0460">Magnesium</keyword>
<gene>
    <name evidence="12" type="ORF">PV05_10501</name>
</gene>
<organism evidence="12 13">
    <name type="scientific">Exophiala xenobiotica</name>
    <dbReference type="NCBI Taxonomy" id="348802"/>
    <lineage>
        <taxon>Eukaryota</taxon>
        <taxon>Fungi</taxon>
        <taxon>Dikarya</taxon>
        <taxon>Ascomycota</taxon>
        <taxon>Pezizomycotina</taxon>
        <taxon>Eurotiomycetes</taxon>
        <taxon>Chaetothyriomycetidae</taxon>
        <taxon>Chaetothyriales</taxon>
        <taxon>Herpotrichiellaceae</taxon>
        <taxon>Exophiala</taxon>
    </lineage>
</organism>
<evidence type="ECO:0000256" key="9">
    <source>
        <dbReference type="ARBA" id="ARBA00032535"/>
    </source>
</evidence>
<dbReference type="OrthoDB" id="1608002at2759"/>
<dbReference type="InterPro" id="IPR008162">
    <property type="entry name" value="Pyrophosphatase"/>
</dbReference>
<dbReference type="Proteomes" id="UP000054342">
    <property type="component" value="Unassembled WGS sequence"/>
</dbReference>
<keyword evidence="13" id="KW-1185">Reference proteome</keyword>
<comment type="subcellular location">
    <subcellularLocation>
        <location evidence="2">Cytoplasm</location>
    </subcellularLocation>
</comment>
<accession>A0A0D2EAW3</accession>
<evidence type="ECO:0000256" key="8">
    <source>
        <dbReference type="ARBA" id="ARBA00022842"/>
    </source>
</evidence>
<reference evidence="12 13" key="1">
    <citation type="submission" date="2015-01" db="EMBL/GenBank/DDBJ databases">
        <title>The Genome Sequence of Exophiala xenobiotica CBS118157.</title>
        <authorList>
            <consortium name="The Broad Institute Genomics Platform"/>
            <person name="Cuomo C."/>
            <person name="de Hoog S."/>
            <person name="Gorbushina A."/>
            <person name="Stielow B."/>
            <person name="Teixiera M."/>
            <person name="Abouelleil A."/>
            <person name="Chapman S.B."/>
            <person name="Priest M."/>
            <person name="Young S.K."/>
            <person name="Wortman J."/>
            <person name="Nusbaum C."/>
            <person name="Birren B."/>
        </authorList>
    </citation>
    <scope>NUCLEOTIDE SEQUENCE [LARGE SCALE GENOMIC DNA]</scope>
    <source>
        <strain evidence="12 13">CBS 118157</strain>
    </source>
</reference>
<dbReference type="InterPro" id="IPR036649">
    <property type="entry name" value="Pyrophosphatase_sf"/>
</dbReference>
<proteinExistence type="inferred from homology"/>
<dbReference type="GeneID" id="25332409"/>
<evidence type="ECO:0000313" key="12">
    <source>
        <dbReference type="EMBL" id="KIW51815.1"/>
    </source>
</evidence>
<evidence type="ECO:0000256" key="11">
    <source>
        <dbReference type="ARBA" id="ARBA00047820"/>
    </source>
</evidence>
<sequence length="283" mass="32219">MSKAQSIYSLKSVGSPGSLDFRLYMERKGSPISIWHDIPLWADEEEKVLNMVVEIPRWSNAKFEISRTEEFNPIKQDVKNNKARFVRNVFPYKGYIWNYGALPGTWENPSHVHPDTKHPGDNDPLDACEIGEQVAYTGQIKRVKVLGAMALLDDGETDWKIIVIDINDPRAAEVNNIADVQKHFPGLLEATWEWFKLYKVPDGKAPNKIALDGEFRDQSYAISIVNECKAAWEKLINGKVLAEDISLIRGNEMDTIASSANYTGNDECQPSEENLDKWFFLRK</sequence>
<dbReference type="GO" id="GO:0006796">
    <property type="term" value="P:phosphate-containing compound metabolic process"/>
    <property type="evidence" value="ECO:0007669"/>
    <property type="project" value="InterPro"/>
</dbReference>
<dbReference type="CDD" id="cd00412">
    <property type="entry name" value="pyrophosphatase"/>
    <property type="match status" value="1"/>
</dbReference>
<keyword evidence="7" id="KW-0378">Hydrolase</keyword>
<evidence type="ECO:0000256" key="3">
    <source>
        <dbReference type="ARBA" id="ARBA00006220"/>
    </source>
</evidence>
<dbReference type="EMBL" id="KN847322">
    <property type="protein sequence ID" value="KIW51815.1"/>
    <property type="molecule type" value="Genomic_DNA"/>
</dbReference>
<dbReference type="AlphaFoldDB" id="A0A0D2EAW3"/>
<keyword evidence="6" id="KW-0479">Metal-binding</keyword>
<dbReference type="GO" id="GO:0004427">
    <property type="term" value="F:inorganic diphosphate phosphatase activity"/>
    <property type="evidence" value="ECO:0007669"/>
    <property type="project" value="UniProtKB-EC"/>
</dbReference>
<dbReference type="Pfam" id="PF00719">
    <property type="entry name" value="Pyrophosphatase"/>
    <property type="match status" value="1"/>
</dbReference>